<sequence length="376" mass="42985">MGDLERTNHDLVQDQKKLKEGYAELDRTNRDLLRDQKKKDIECQVRIHRLEDDLELAHGDYEELVRNQQEASFKQMSKGRWLPMEDITVVCKLDGIKREIRSWARAAAVKSTEILEKVDRPELSGLLESLSHVAVLENRQLPRGLSTPKSPALLLNALLAHHLYTTIFRSPFFFLVDARGNDSCQAGGFELLRWIYEQAQNSNAEDAHNWRSQTLRLLLPAPGTNSTEGESRLHISSMQIIADVSQTQASNFVELGSARYLLDPSSNHEEMKTKLRDIYQDAANLSCCLWTQKTTLECCTLQEMQRLKNLAFDADSEYLKPHTLVRYDEHEDHLKGRPITLIVHPLLLAYGTDEGKDYGSKRIWASAEVWLDSKSG</sequence>
<protein>
    <submittedName>
        <fullName evidence="1">Uncharacterized protein</fullName>
    </submittedName>
</protein>
<organism evidence="1 2">
    <name type="scientific">Hyaloscypha bicolor E</name>
    <dbReference type="NCBI Taxonomy" id="1095630"/>
    <lineage>
        <taxon>Eukaryota</taxon>
        <taxon>Fungi</taxon>
        <taxon>Dikarya</taxon>
        <taxon>Ascomycota</taxon>
        <taxon>Pezizomycotina</taxon>
        <taxon>Leotiomycetes</taxon>
        <taxon>Helotiales</taxon>
        <taxon>Hyaloscyphaceae</taxon>
        <taxon>Hyaloscypha</taxon>
        <taxon>Hyaloscypha bicolor</taxon>
    </lineage>
</organism>
<dbReference type="AlphaFoldDB" id="A0A2J6SPN3"/>
<dbReference type="STRING" id="1095630.A0A2J6SPN3"/>
<dbReference type="OrthoDB" id="4156714at2759"/>
<evidence type="ECO:0000313" key="2">
    <source>
        <dbReference type="Proteomes" id="UP000235371"/>
    </source>
</evidence>
<evidence type="ECO:0000313" key="1">
    <source>
        <dbReference type="EMBL" id="PMD52742.1"/>
    </source>
</evidence>
<dbReference type="GeneID" id="36583966"/>
<dbReference type="EMBL" id="KZ613895">
    <property type="protein sequence ID" value="PMD52742.1"/>
    <property type="molecule type" value="Genomic_DNA"/>
</dbReference>
<gene>
    <name evidence="1" type="ORF">K444DRAFT_542596</name>
</gene>
<dbReference type="Proteomes" id="UP000235371">
    <property type="component" value="Unassembled WGS sequence"/>
</dbReference>
<reference evidence="1 2" key="1">
    <citation type="submission" date="2016-04" db="EMBL/GenBank/DDBJ databases">
        <title>A degradative enzymes factory behind the ericoid mycorrhizal symbiosis.</title>
        <authorList>
            <consortium name="DOE Joint Genome Institute"/>
            <person name="Martino E."/>
            <person name="Morin E."/>
            <person name="Grelet G."/>
            <person name="Kuo A."/>
            <person name="Kohler A."/>
            <person name="Daghino S."/>
            <person name="Barry K."/>
            <person name="Choi C."/>
            <person name="Cichocki N."/>
            <person name="Clum A."/>
            <person name="Copeland A."/>
            <person name="Hainaut M."/>
            <person name="Haridas S."/>
            <person name="Labutti K."/>
            <person name="Lindquist E."/>
            <person name="Lipzen A."/>
            <person name="Khouja H.-R."/>
            <person name="Murat C."/>
            <person name="Ohm R."/>
            <person name="Olson A."/>
            <person name="Spatafora J."/>
            <person name="Veneault-Fourrey C."/>
            <person name="Henrissat B."/>
            <person name="Grigoriev I."/>
            <person name="Martin F."/>
            <person name="Perotto S."/>
        </authorList>
    </citation>
    <scope>NUCLEOTIDE SEQUENCE [LARGE SCALE GENOMIC DNA]</scope>
    <source>
        <strain evidence="1 2">E</strain>
    </source>
</reference>
<proteinExistence type="predicted"/>
<dbReference type="InParanoid" id="A0A2J6SPN3"/>
<accession>A0A2J6SPN3</accession>
<dbReference type="RefSeq" id="XP_024729646.1">
    <property type="nucleotide sequence ID" value="XM_024875887.1"/>
</dbReference>
<keyword evidence="2" id="KW-1185">Reference proteome</keyword>
<name>A0A2J6SPN3_9HELO</name>